<evidence type="ECO:0000313" key="2">
    <source>
        <dbReference type="EMBL" id="MDH6181390.1"/>
    </source>
</evidence>
<dbReference type="RefSeq" id="WP_322133706.1">
    <property type="nucleotide sequence ID" value="NZ_CP085036.1"/>
</dbReference>
<keyword evidence="3" id="KW-1185">Reference proteome</keyword>
<dbReference type="Proteomes" id="UP001160142">
    <property type="component" value="Unassembled WGS sequence"/>
</dbReference>
<proteinExistence type="predicted"/>
<reference evidence="2 3" key="1">
    <citation type="submission" date="2023-04" db="EMBL/GenBank/DDBJ databases">
        <title>Genome Encyclopedia of Bacteria and Archaea VI: Functional Genomics of Type Strains.</title>
        <authorList>
            <person name="Whitman W."/>
        </authorList>
    </citation>
    <scope>NUCLEOTIDE SEQUENCE [LARGE SCALE GENOMIC DNA]</scope>
    <source>
        <strain evidence="2 3">SG_E_30_P1</strain>
    </source>
</reference>
<evidence type="ECO:0008006" key="4">
    <source>
        <dbReference type="Google" id="ProtNLM"/>
    </source>
</evidence>
<gene>
    <name evidence="2" type="ORF">M2152_001572</name>
</gene>
<feature type="transmembrane region" description="Helical" evidence="1">
    <location>
        <begin position="21"/>
        <end position="39"/>
    </location>
</feature>
<accession>A0ABT6KNQ1</accession>
<comment type="caution">
    <text evidence="2">The sequence shown here is derived from an EMBL/GenBank/DDBJ whole genome shotgun (WGS) entry which is preliminary data.</text>
</comment>
<name>A0ABT6KNQ1_9MICO</name>
<keyword evidence="1" id="KW-0812">Transmembrane</keyword>
<evidence type="ECO:0000256" key="1">
    <source>
        <dbReference type="SAM" id="Phobius"/>
    </source>
</evidence>
<sequence>MNPSEEFVRPTAWQWDVRARVLQLFGVGGLIGLAASAIAGAGILAAVFAVVMLGFFAASVVLAVRVGGVARREQELGYSTIFDFPGYALRDGRTLELLRDGETPPETPGRRSLLGGMIATLRRDAGEGKGDRDAG</sequence>
<keyword evidence="1" id="KW-1133">Transmembrane helix</keyword>
<feature type="transmembrane region" description="Helical" evidence="1">
    <location>
        <begin position="45"/>
        <end position="64"/>
    </location>
</feature>
<organism evidence="2 3">
    <name type="scientific">Antiquaquibacter oligotrophicus</name>
    <dbReference type="NCBI Taxonomy" id="2880260"/>
    <lineage>
        <taxon>Bacteria</taxon>
        <taxon>Bacillati</taxon>
        <taxon>Actinomycetota</taxon>
        <taxon>Actinomycetes</taxon>
        <taxon>Micrococcales</taxon>
        <taxon>Microbacteriaceae</taxon>
        <taxon>Antiquaquibacter</taxon>
    </lineage>
</organism>
<dbReference type="EMBL" id="JARXVQ010000001">
    <property type="protein sequence ID" value="MDH6181390.1"/>
    <property type="molecule type" value="Genomic_DNA"/>
</dbReference>
<protein>
    <recommendedName>
        <fullName evidence="4">Sensor histidine kinase</fullName>
    </recommendedName>
</protein>
<keyword evidence="1" id="KW-0472">Membrane</keyword>
<evidence type="ECO:0000313" key="3">
    <source>
        <dbReference type="Proteomes" id="UP001160142"/>
    </source>
</evidence>